<evidence type="ECO:0000313" key="3">
    <source>
        <dbReference type="Proteomes" id="UP000287651"/>
    </source>
</evidence>
<gene>
    <name evidence="2" type="ORF">B296_00040618</name>
</gene>
<dbReference type="AlphaFoldDB" id="A0A426ZPM2"/>
<sequence length="136" mass="15463">MPPAKRHRTTHLPSQAGLARSRCVMHRRVSLRLVICCPRSRLLRTRGCGDSLPSADRARVPPLPGCRPATRQRRTRRRSRRPLLPSAVIPYAVIAPRVPQRSTRRSLGPDACFRTRTRRLARERRSGVVGQQLSHI</sequence>
<dbReference type="EMBL" id="AMZH03005622">
    <property type="protein sequence ID" value="RRT65947.1"/>
    <property type="molecule type" value="Genomic_DNA"/>
</dbReference>
<organism evidence="2 3">
    <name type="scientific">Ensete ventricosum</name>
    <name type="common">Abyssinian banana</name>
    <name type="synonym">Musa ensete</name>
    <dbReference type="NCBI Taxonomy" id="4639"/>
    <lineage>
        <taxon>Eukaryota</taxon>
        <taxon>Viridiplantae</taxon>
        <taxon>Streptophyta</taxon>
        <taxon>Embryophyta</taxon>
        <taxon>Tracheophyta</taxon>
        <taxon>Spermatophyta</taxon>
        <taxon>Magnoliopsida</taxon>
        <taxon>Liliopsida</taxon>
        <taxon>Zingiberales</taxon>
        <taxon>Musaceae</taxon>
        <taxon>Ensete</taxon>
    </lineage>
</organism>
<feature type="region of interest" description="Disordered" evidence="1">
    <location>
        <begin position="48"/>
        <end position="82"/>
    </location>
</feature>
<evidence type="ECO:0000256" key="1">
    <source>
        <dbReference type="SAM" id="MobiDB-lite"/>
    </source>
</evidence>
<reference evidence="2 3" key="1">
    <citation type="journal article" date="2014" name="Agronomy (Basel)">
        <title>A Draft Genome Sequence for Ensete ventricosum, the Drought-Tolerant Tree Against Hunger.</title>
        <authorList>
            <person name="Harrison J."/>
            <person name="Moore K.A."/>
            <person name="Paszkiewicz K."/>
            <person name="Jones T."/>
            <person name="Grant M."/>
            <person name="Ambacheew D."/>
            <person name="Muzemil S."/>
            <person name="Studholme D.J."/>
        </authorList>
    </citation>
    <scope>NUCLEOTIDE SEQUENCE [LARGE SCALE GENOMIC DNA]</scope>
</reference>
<protein>
    <submittedName>
        <fullName evidence="2">Uncharacterized protein</fullName>
    </submittedName>
</protein>
<dbReference type="Proteomes" id="UP000287651">
    <property type="component" value="Unassembled WGS sequence"/>
</dbReference>
<evidence type="ECO:0000313" key="2">
    <source>
        <dbReference type="EMBL" id="RRT65947.1"/>
    </source>
</evidence>
<feature type="compositionally biased region" description="Basic residues" evidence="1">
    <location>
        <begin position="70"/>
        <end position="81"/>
    </location>
</feature>
<comment type="caution">
    <text evidence="2">The sequence shown here is derived from an EMBL/GenBank/DDBJ whole genome shotgun (WGS) entry which is preliminary data.</text>
</comment>
<name>A0A426ZPM2_ENSVE</name>
<accession>A0A426ZPM2</accession>
<proteinExistence type="predicted"/>